<evidence type="ECO:0000313" key="2">
    <source>
        <dbReference type="EMBL" id="WEK47495.1"/>
    </source>
</evidence>
<dbReference type="AlphaFoldDB" id="A0AAJ5X7S2"/>
<feature type="transmembrane region" description="Helical" evidence="1">
    <location>
        <begin position="67"/>
        <end position="87"/>
    </location>
</feature>
<proteinExistence type="predicted"/>
<keyword evidence="1" id="KW-0812">Transmembrane</keyword>
<reference evidence="2" key="1">
    <citation type="submission" date="2023-03" db="EMBL/GenBank/DDBJ databases">
        <title>Andean soil-derived lignocellulolytic bacterial consortium as a source of novel taxa and putative plastic-active enzymes.</title>
        <authorList>
            <person name="Diaz-Garcia L."/>
            <person name="Chuvochina M."/>
            <person name="Feuerriegel G."/>
            <person name="Bunk B."/>
            <person name="Sproer C."/>
            <person name="Streit W.R."/>
            <person name="Rodriguez L.M."/>
            <person name="Overmann J."/>
            <person name="Jimenez D.J."/>
        </authorList>
    </citation>
    <scope>NUCLEOTIDE SEQUENCE</scope>
    <source>
        <strain evidence="2">MAG 26</strain>
    </source>
</reference>
<feature type="transmembrane region" description="Helical" evidence="1">
    <location>
        <begin position="140"/>
        <end position="166"/>
    </location>
</feature>
<feature type="transmembrane region" description="Helical" evidence="1">
    <location>
        <begin position="99"/>
        <end position="120"/>
    </location>
</feature>
<accession>A0AAJ5X7S2</accession>
<evidence type="ECO:0008006" key="4">
    <source>
        <dbReference type="Google" id="ProtNLM"/>
    </source>
</evidence>
<evidence type="ECO:0000256" key="1">
    <source>
        <dbReference type="SAM" id="Phobius"/>
    </source>
</evidence>
<gene>
    <name evidence="2" type="ORF">P0Y56_04175</name>
</gene>
<name>A0AAJ5X7S2_9SPHN</name>
<dbReference type="EMBL" id="CP119316">
    <property type="protein sequence ID" value="WEK47495.1"/>
    <property type="molecule type" value="Genomic_DNA"/>
</dbReference>
<dbReference type="Proteomes" id="UP001218362">
    <property type="component" value="Chromosome"/>
</dbReference>
<dbReference type="KEGG" id="acob:P0Y56_04175"/>
<evidence type="ECO:0000313" key="3">
    <source>
        <dbReference type="Proteomes" id="UP001218362"/>
    </source>
</evidence>
<sequence>MHSILFTNIENAPFSAAIASSEWMFPAIETVHVFAIVTVIGTIAIMDMRLLGLTSLGRTVRAMERDTIPITWIGFALAVITGALLFVSKATSYMANPYFLWKMGLMMLAGLNMAIFHRVLSKDIAEWDAPGAVAPLAAKLSGLLSLALWMVIPFCGRAIGFTLGVYY</sequence>
<organism evidence="2 3">
    <name type="scientific">Candidatus Andeanibacterium colombiense</name>
    <dbReference type="NCBI Taxonomy" id="3121345"/>
    <lineage>
        <taxon>Bacteria</taxon>
        <taxon>Pseudomonadati</taxon>
        <taxon>Pseudomonadota</taxon>
        <taxon>Alphaproteobacteria</taxon>
        <taxon>Sphingomonadales</taxon>
        <taxon>Sphingomonadaceae</taxon>
        <taxon>Candidatus Andeanibacterium</taxon>
    </lineage>
</organism>
<keyword evidence="1" id="KW-0472">Membrane</keyword>
<feature type="transmembrane region" description="Helical" evidence="1">
    <location>
        <begin position="23"/>
        <end position="46"/>
    </location>
</feature>
<keyword evidence="1" id="KW-1133">Transmembrane helix</keyword>
<protein>
    <recommendedName>
        <fullName evidence="4">DUF2214 domain-containing protein</fullName>
    </recommendedName>
</protein>